<feature type="region of interest" description="Disordered" evidence="1">
    <location>
        <begin position="1"/>
        <end position="48"/>
    </location>
</feature>
<comment type="caution">
    <text evidence="2">The sequence shown here is derived from an EMBL/GenBank/DDBJ whole genome shotgun (WGS) entry which is preliminary data.</text>
</comment>
<evidence type="ECO:0000313" key="3">
    <source>
        <dbReference type="Proteomes" id="UP001313282"/>
    </source>
</evidence>
<evidence type="ECO:0000256" key="1">
    <source>
        <dbReference type="SAM" id="MobiDB-lite"/>
    </source>
</evidence>
<accession>A0AAN8NXW0</accession>
<reference evidence="2 3" key="1">
    <citation type="submission" date="2019-10" db="EMBL/GenBank/DDBJ databases">
        <authorList>
            <person name="Palmer J.M."/>
        </authorList>
    </citation>
    <scope>NUCLEOTIDE SEQUENCE [LARGE SCALE GENOMIC DNA]</scope>
    <source>
        <strain evidence="2 3">TWF718</strain>
    </source>
</reference>
<sequence length="80" mass="8555">MTASEATNRGTSRAVGLAPDSGRIAHEADQNVATQPDPVPKPGHVQAQIPPNTNIVALTEENLKRVPVDDNYAIKRWLSG</sequence>
<feature type="compositionally biased region" description="Polar residues" evidence="1">
    <location>
        <begin position="1"/>
        <end position="11"/>
    </location>
</feature>
<dbReference type="EMBL" id="JAVHNR010000003">
    <property type="protein sequence ID" value="KAK6348201.1"/>
    <property type="molecule type" value="Genomic_DNA"/>
</dbReference>
<dbReference type="AlphaFoldDB" id="A0AAN8NXW0"/>
<proteinExistence type="predicted"/>
<name>A0AAN8NXW0_9PEZI</name>
<keyword evidence="3" id="KW-1185">Reference proteome</keyword>
<gene>
    <name evidence="2" type="ORF">TWF718_006011</name>
</gene>
<evidence type="ECO:0000313" key="2">
    <source>
        <dbReference type="EMBL" id="KAK6348201.1"/>
    </source>
</evidence>
<protein>
    <submittedName>
        <fullName evidence="2">Uncharacterized protein</fullName>
    </submittedName>
</protein>
<organism evidence="2 3">
    <name type="scientific">Orbilia javanica</name>
    <dbReference type="NCBI Taxonomy" id="47235"/>
    <lineage>
        <taxon>Eukaryota</taxon>
        <taxon>Fungi</taxon>
        <taxon>Dikarya</taxon>
        <taxon>Ascomycota</taxon>
        <taxon>Pezizomycotina</taxon>
        <taxon>Orbiliomycetes</taxon>
        <taxon>Orbiliales</taxon>
        <taxon>Orbiliaceae</taxon>
        <taxon>Orbilia</taxon>
    </lineage>
</organism>
<dbReference type="Proteomes" id="UP001313282">
    <property type="component" value="Unassembled WGS sequence"/>
</dbReference>